<feature type="binding site" evidence="6">
    <location>
        <position position="269"/>
    </location>
    <ligand>
        <name>Zn(2+)</name>
        <dbReference type="ChEBI" id="CHEBI:29105"/>
    </ligand>
</feature>
<dbReference type="Proteomes" id="UP000492821">
    <property type="component" value="Unassembled WGS sequence"/>
</dbReference>
<feature type="transmembrane region" description="Helical" evidence="7">
    <location>
        <begin position="231"/>
        <end position="253"/>
    </location>
</feature>
<accession>A0A7E4UN28</accession>
<sequence>MGRCHPCRRGPVCRRHGNYSLVHRDTLKPNMWLNEHIHTAYRPMKLTPHMCLKSIFSWNNETINIWSHFGGLIYFTWMQINCHFYVLPAIGASSSDHWITFLSILGSQVCMTLSAGYHTFGCIDHKIRRTWLQADVFGISAGLLGMYLGGIYTSFYCFPEIRKSYLMVLSLILFITLYIPARKDSLTCKFGNTRIGYLHLTYILITTFGLYPTAHWISLHGGFGHPHVEKWIPNILLLFALVGAAFIFYATLFPERLMPGCFDYVGCSHQWWHLLILAAMVFWHNAGIELLTFYHSQPNACSFEGAGIDTLPQSNYTVS</sequence>
<evidence type="ECO:0000256" key="6">
    <source>
        <dbReference type="PIRSR" id="PIRSR604254-1"/>
    </source>
</evidence>
<keyword evidence="3 7" id="KW-0812">Transmembrane</keyword>
<dbReference type="Pfam" id="PF03006">
    <property type="entry name" value="HlyIII"/>
    <property type="match status" value="1"/>
</dbReference>
<keyword evidence="6" id="KW-0862">Zinc</keyword>
<evidence type="ECO:0000256" key="7">
    <source>
        <dbReference type="SAM" id="Phobius"/>
    </source>
</evidence>
<keyword evidence="5 7" id="KW-0472">Membrane</keyword>
<evidence type="ECO:0000256" key="1">
    <source>
        <dbReference type="ARBA" id="ARBA00004141"/>
    </source>
</evidence>
<feature type="transmembrane region" description="Helical" evidence="7">
    <location>
        <begin position="132"/>
        <end position="152"/>
    </location>
</feature>
<dbReference type="PANTHER" id="PTHR20855">
    <property type="entry name" value="ADIPOR/PROGESTIN RECEPTOR-RELATED"/>
    <property type="match status" value="1"/>
</dbReference>
<dbReference type="AlphaFoldDB" id="A0A7E4UN28"/>
<keyword evidence="4 7" id="KW-1133">Transmembrane helix</keyword>
<reference evidence="9" key="2">
    <citation type="submission" date="2020-10" db="UniProtKB">
        <authorList>
            <consortium name="WormBaseParasite"/>
        </authorList>
    </citation>
    <scope>IDENTIFICATION</scope>
</reference>
<keyword evidence="6" id="KW-0479">Metal-binding</keyword>
<feature type="transmembrane region" description="Helical" evidence="7">
    <location>
        <begin position="193"/>
        <end position="211"/>
    </location>
</feature>
<name>A0A7E4UN28_PANRE</name>
<evidence type="ECO:0000256" key="4">
    <source>
        <dbReference type="ARBA" id="ARBA00022989"/>
    </source>
</evidence>
<feature type="transmembrane region" description="Helical" evidence="7">
    <location>
        <begin position="164"/>
        <end position="181"/>
    </location>
</feature>
<dbReference type="PANTHER" id="PTHR20855:SF15">
    <property type="entry name" value="PROGESTIN AND ADIPOQ RECEPTOR FAMILY MEMBER 3"/>
    <property type="match status" value="1"/>
</dbReference>
<protein>
    <submittedName>
        <fullName evidence="9">Progestin and adipoQ receptor family member 3</fullName>
    </submittedName>
</protein>
<proteinExistence type="inferred from homology"/>
<organism evidence="8 9">
    <name type="scientific">Panagrellus redivivus</name>
    <name type="common">Microworm</name>
    <dbReference type="NCBI Taxonomy" id="6233"/>
    <lineage>
        <taxon>Eukaryota</taxon>
        <taxon>Metazoa</taxon>
        <taxon>Ecdysozoa</taxon>
        <taxon>Nematoda</taxon>
        <taxon>Chromadorea</taxon>
        <taxon>Rhabditida</taxon>
        <taxon>Tylenchina</taxon>
        <taxon>Panagrolaimomorpha</taxon>
        <taxon>Panagrolaimoidea</taxon>
        <taxon>Panagrolaimidae</taxon>
        <taxon>Panagrellus</taxon>
    </lineage>
</organism>
<dbReference type="GO" id="GO:0038023">
    <property type="term" value="F:signaling receptor activity"/>
    <property type="evidence" value="ECO:0007669"/>
    <property type="project" value="TreeGrafter"/>
</dbReference>
<feature type="transmembrane region" description="Helical" evidence="7">
    <location>
        <begin position="274"/>
        <end position="294"/>
    </location>
</feature>
<feature type="transmembrane region" description="Helical" evidence="7">
    <location>
        <begin position="98"/>
        <end position="120"/>
    </location>
</feature>
<dbReference type="InterPro" id="IPR004254">
    <property type="entry name" value="AdipoR/HlyIII-related"/>
</dbReference>
<feature type="binding site" evidence="6">
    <location>
        <position position="118"/>
    </location>
    <ligand>
        <name>Zn(2+)</name>
        <dbReference type="ChEBI" id="CHEBI:29105"/>
    </ligand>
</feature>
<evidence type="ECO:0000256" key="2">
    <source>
        <dbReference type="ARBA" id="ARBA00007018"/>
    </source>
</evidence>
<feature type="transmembrane region" description="Helical" evidence="7">
    <location>
        <begin position="63"/>
        <end position="86"/>
    </location>
</feature>
<keyword evidence="8" id="KW-1185">Reference proteome</keyword>
<comment type="similarity">
    <text evidence="2">Belongs to the ADIPOR family.</text>
</comment>
<dbReference type="GO" id="GO:0016020">
    <property type="term" value="C:membrane"/>
    <property type="evidence" value="ECO:0007669"/>
    <property type="project" value="UniProtKB-SubCell"/>
</dbReference>
<evidence type="ECO:0000313" key="9">
    <source>
        <dbReference type="WBParaSite" id="Pan_g10717.t1"/>
    </source>
</evidence>
<feature type="binding site" evidence="6">
    <location>
        <position position="273"/>
    </location>
    <ligand>
        <name>Zn(2+)</name>
        <dbReference type="ChEBI" id="CHEBI:29105"/>
    </ligand>
</feature>
<reference evidence="8" key="1">
    <citation type="journal article" date="2013" name="Genetics">
        <title>The draft genome and transcriptome of Panagrellus redivivus are shaped by the harsh demands of a free-living lifestyle.</title>
        <authorList>
            <person name="Srinivasan J."/>
            <person name="Dillman A.R."/>
            <person name="Macchietto M.G."/>
            <person name="Heikkinen L."/>
            <person name="Lakso M."/>
            <person name="Fracchia K.M."/>
            <person name="Antoshechkin I."/>
            <person name="Mortazavi A."/>
            <person name="Wong G."/>
            <person name="Sternberg P.W."/>
        </authorList>
    </citation>
    <scope>NUCLEOTIDE SEQUENCE [LARGE SCALE GENOMIC DNA]</scope>
    <source>
        <strain evidence="8">MT8872</strain>
    </source>
</reference>
<evidence type="ECO:0000256" key="5">
    <source>
        <dbReference type="ARBA" id="ARBA00023136"/>
    </source>
</evidence>
<comment type="subcellular location">
    <subcellularLocation>
        <location evidence="1">Membrane</location>
        <topology evidence="1">Multi-pass membrane protein</topology>
    </subcellularLocation>
</comment>
<dbReference type="GO" id="GO:0046872">
    <property type="term" value="F:metal ion binding"/>
    <property type="evidence" value="ECO:0007669"/>
    <property type="project" value="UniProtKB-KW"/>
</dbReference>
<evidence type="ECO:0000256" key="3">
    <source>
        <dbReference type="ARBA" id="ARBA00022692"/>
    </source>
</evidence>
<evidence type="ECO:0000313" key="8">
    <source>
        <dbReference type="Proteomes" id="UP000492821"/>
    </source>
</evidence>
<dbReference type="WBParaSite" id="Pan_g10717.t1">
    <property type="protein sequence ID" value="Pan_g10717.t1"/>
    <property type="gene ID" value="Pan_g10717"/>
</dbReference>